<dbReference type="Proteomes" id="UP001248581">
    <property type="component" value="Chromosome"/>
</dbReference>
<dbReference type="Gene3D" id="1.10.10.10">
    <property type="entry name" value="Winged helix-like DNA-binding domain superfamily/Winged helix DNA-binding domain"/>
    <property type="match status" value="1"/>
</dbReference>
<feature type="domain" description="HTH luxR-type" evidence="4">
    <location>
        <begin position="204"/>
        <end position="269"/>
    </location>
</feature>
<proteinExistence type="predicted"/>
<sequence length="291" mass="33095">MPNSKKQQIKQSFLSTFSEQYAALMPIVNSPMFAEKLADMFKLLIPTNNVMIISNPSKNLPILEYNDLPPENRASIANQYVNGTFLLDPFYLAARKQGKNGFFHLIDIAPDGFEDSEYYKTYFKHSGLSDECGYIIQLADHGEKFIIISLGQIAVSETFTDKHLKCMKDISPLIESLAKQHWLSGEHENETQFDVRQQLETALECFGKSMLTEREIQMVQMILHGYSSKAIAERFNISLETVKLHRKNAYAKLDLSSQGELFNLFINSLINNEHYEGGDPLISYFGLSVVV</sequence>
<dbReference type="PROSITE" id="PS50043">
    <property type="entry name" value="HTH_LUXR_2"/>
    <property type="match status" value="1"/>
</dbReference>
<dbReference type="PROSITE" id="PS00622">
    <property type="entry name" value="HTH_LUXR_1"/>
    <property type="match status" value="1"/>
</dbReference>
<evidence type="ECO:0000313" key="5">
    <source>
        <dbReference type="EMBL" id="WNC68854.1"/>
    </source>
</evidence>
<keyword evidence="1" id="KW-0805">Transcription regulation</keyword>
<dbReference type="CDD" id="cd06170">
    <property type="entry name" value="LuxR_C_like"/>
    <property type="match status" value="1"/>
</dbReference>
<name>A0ABY9TM69_9GAMM</name>
<dbReference type="SUPFAM" id="SSF46894">
    <property type="entry name" value="C-terminal effector domain of the bipartite response regulators"/>
    <property type="match status" value="1"/>
</dbReference>
<keyword evidence="3" id="KW-0804">Transcription</keyword>
<keyword evidence="2" id="KW-0238">DNA-binding</keyword>
<evidence type="ECO:0000256" key="3">
    <source>
        <dbReference type="ARBA" id="ARBA00023163"/>
    </source>
</evidence>
<dbReference type="InterPro" id="IPR016032">
    <property type="entry name" value="Sig_transdc_resp-reg_C-effctor"/>
</dbReference>
<organism evidence="5 6">
    <name type="scientific">Thalassotalea nanhaiensis</name>
    <dbReference type="NCBI Taxonomy" id="3065648"/>
    <lineage>
        <taxon>Bacteria</taxon>
        <taxon>Pseudomonadati</taxon>
        <taxon>Pseudomonadota</taxon>
        <taxon>Gammaproteobacteria</taxon>
        <taxon>Alteromonadales</taxon>
        <taxon>Colwelliaceae</taxon>
        <taxon>Thalassotalea</taxon>
    </lineage>
</organism>
<dbReference type="InterPro" id="IPR000792">
    <property type="entry name" value="Tscrpt_reg_LuxR_C"/>
</dbReference>
<protein>
    <submittedName>
        <fullName evidence="5">LuxR C-terminal-related transcriptional regulator</fullName>
    </submittedName>
</protein>
<evidence type="ECO:0000256" key="1">
    <source>
        <dbReference type="ARBA" id="ARBA00023015"/>
    </source>
</evidence>
<reference evidence="6" key="1">
    <citation type="submission" date="2023-09" db="EMBL/GenBank/DDBJ databases">
        <authorList>
            <person name="Li S."/>
            <person name="Li X."/>
            <person name="Zhang C."/>
            <person name="Zhao Z."/>
        </authorList>
    </citation>
    <scope>NUCLEOTIDE SEQUENCE [LARGE SCALE GENOMIC DNA]</scope>
    <source>
        <strain evidence="6">SQ345</strain>
    </source>
</reference>
<accession>A0ABY9TM69</accession>
<dbReference type="PANTHER" id="PTHR44688">
    <property type="entry name" value="DNA-BINDING TRANSCRIPTIONAL ACTIVATOR DEVR_DOSR"/>
    <property type="match status" value="1"/>
</dbReference>
<evidence type="ECO:0000256" key="2">
    <source>
        <dbReference type="ARBA" id="ARBA00023125"/>
    </source>
</evidence>
<keyword evidence="6" id="KW-1185">Reference proteome</keyword>
<dbReference type="InterPro" id="IPR036388">
    <property type="entry name" value="WH-like_DNA-bd_sf"/>
</dbReference>
<gene>
    <name evidence="5" type="ORF">RI845_01570</name>
</gene>
<dbReference type="PANTHER" id="PTHR44688:SF16">
    <property type="entry name" value="DNA-BINDING TRANSCRIPTIONAL ACTIVATOR DEVR_DOSR"/>
    <property type="match status" value="1"/>
</dbReference>
<dbReference type="PRINTS" id="PR00038">
    <property type="entry name" value="HTHLUXR"/>
</dbReference>
<dbReference type="SMART" id="SM00421">
    <property type="entry name" value="HTH_LUXR"/>
    <property type="match status" value="1"/>
</dbReference>
<dbReference type="EMBL" id="CP134146">
    <property type="protein sequence ID" value="WNC68854.1"/>
    <property type="molecule type" value="Genomic_DNA"/>
</dbReference>
<dbReference type="RefSeq" id="WP_348388008.1">
    <property type="nucleotide sequence ID" value="NZ_CP134146.1"/>
</dbReference>
<dbReference type="Pfam" id="PF00196">
    <property type="entry name" value="GerE"/>
    <property type="match status" value="1"/>
</dbReference>
<evidence type="ECO:0000259" key="4">
    <source>
        <dbReference type="PROSITE" id="PS50043"/>
    </source>
</evidence>
<evidence type="ECO:0000313" key="6">
    <source>
        <dbReference type="Proteomes" id="UP001248581"/>
    </source>
</evidence>